<accession>A0A0T7GZW3</accession>
<dbReference type="InterPro" id="IPR012645">
    <property type="entry name" value="CHP02301"/>
</dbReference>
<evidence type="ECO:0000313" key="3">
    <source>
        <dbReference type="Proteomes" id="UP000039660"/>
    </source>
</evidence>
<dbReference type="Proteomes" id="UP000039660">
    <property type="component" value="Unassembled WGS sequence"/>
</dbReference>
<name>A0A0T7GZW3_NEOGA</name>
<feature type="region of interest" description="Disordered" evidence="1">
    <location>
        <begin position="45"/>
        <end position="64"/>
    </location>
</feature>
<sequence length="161" mass="17515">MPAKNARKTGAIAPHRDPFMKLIPRLGCLTLLAILAATPLAAQPAKQQHAAPPPPPPAEEKPAPYDVQLTRLAEVLGSIQYLRTLCGVPTSEWRASMQQLLDADTGTEPKRRERLTAAFNRGYRSFAAVHTSCTDAARTAEERYRIEGATLATEIAARFGN</sequence>
<dbReference type="NCBIfam" id="TIGR02301">
    <property type="entry name" value="TIGR02301 family protein"/>
    <property type="match status" value="1"/>
</dbReference>
<dbReference type="Pfam" id="PF09539">
    <property type="entry name" value="DUF2385"/>
    <property type="match status" value="1"/>
</dbReference>
<protein>
    <submittedName>
        <fullName evidence="2">TIGR02301 family protein</fullName>
    </submittedName>
</protein>
<evidence type="ECO:0000313" key="2">
    <source>
        <dbReference type="EMBL" id="CDZ52796.1"/>
    </source>
</evidence>
<organism evidence="2 3">
    <name type="scientific">Neorhizobium galegae bv. officinalis</name>
    <dbReference type="NCBI Taxonomy" id="323656"/>
    <lineage>
        <taxon>Bacteria</taxon>
        <taxon>Pseudomonadati</taxon>
        <taxon>Pseudomonadota</taxon>
        <taxon>Alphaproteobacteria</taxon>
        <taxon>Hyphomicrobiales</taxon>
        <taxon>Rhizobiaceae</taxon>
        <taxon>Rhizobium/Agrobacterium group</taxon>
        <taxon>Neorhizobium</taxon>
    </lineage>
</organism>
<proteinExistence type="predicted"/>
<reference evidence="2 3" key="1">
    <citation type="submission" date="2014-08" db="EMBL/GenBank/DDBJ databases">
        <authorList>
            <person name="Chen Y.-H."/>
        </authorList>
    </citation>
    <scope>NUCLEOTIDE SEQUENCE [LARGE SCALE GENOMIC DNA]</scope>
</reference>
<dbReference type="EMBL" id="CCRK01000014">
    <property type="protein sequence ID" value="CDZ52796.1"/>
    <property type="molecule type" value="Genomic_DNA"/>
</dbReference>
<evidence type="ECO:0000256" key="1">
    <source>
        <dbReference type="SAM" id="MobiDB-lite"/>
    </source>
</evidence>
<dbReference type="AlphaFoldDB" id="A0A0T7GZW3"/>
<gene>
    <name evidence="2" type="ORF">NGAL_HAMBI1189_46610</name>
</gene>